<dbReference type="RefSeq" id="WP_048279383.1">
    <property type="nucleotide sequence ID" value="NZ_LDZF01000014.1"/>
</dbReference>
<feature type="transmembrane region" description="Helical" evidence="8">
    <location>
        <begin position="318"/>
        <end position="336"/>
    </location>
</feature>
<feature type="transmembrane region" description="Helical" evidence="8">
    <location>
        <begin position="173"/>
        <end position="190"/>
    </location>
</feature>
<evidence type="ECO:0000256" key="6">
    <source>
        <dbReference type="ARBA" id="ARBA00022989"/>
    </source>
</evidence>
<evidence type="ECO:0000256" key="4">
    <source>
        <dbReference type="ARBA" id="ARBA00022519"/>
    </source>
</evidence>
<evidence type="ECO:0000256" key="2">
    <source>
        <dbReference type="ARBA" id="ARBA00022448"/>
    </source>
</evidence>
<feature type="transmembrane region" description="Helical" evidence="8">
    <location>
        <begin position="217"/>
        <end position="236"/>
    </location>
</feature>
<dbReference type="PRINTS" id="PR00174">
    <property type="entry name" value="LACYSMPORT"/>
</dbReference>
<feature type="transmembrane region" description="Helical" evidence="8">
    <location>
        <begin position="110"/>
        <end position="128"/>
    </location>
</feature>
<evidence type="ECO:0000256" key="7">
    <source>
        <dbReference type="ARBA" id="ARBA00023136"/>
    </source>
</evidence>
<keyword evidence="5 8" id="KW-0812">Transmembrane</keyword>
<keyword evidence="3" id="KW-1003">Cell membrane</keyword>
<reference evidence="10 11" key="1">
    <citation type="submission" date="2015-05" db="EMBL/GenBank/DDBJ databases">
        <title>Genome sequences of Pluralibacter gergoviae.</title>
        <authorList>
            <person name="Greninger A.L."/>
            <person name="Miller S."/>
        </authorList>
    </citation>
    <scope>NUCLEOTIDE SEQUENCE [LARGE SCALE GENOMIC DNA]</scope>
    <source>
        <strain evidence="10 11">JS81F13</strain>
    </source>
</reference>
<dbReference type="GO" id="GO:0030395">
    <property type="term" value="F:lactose binding"/>
    <property type="evidence" value="ECO:0007669"/>
    <property type="project" value="TreeGrafter"/>
</dbReference>
<evidence type="ECO:0000313" key="10">
    <source>
        <dbReference type="EMBL" id="KMK12892.1"/>
    </source>
</evidence>
<dbReference type="AlphaFoldDB" id="A0A0J5LWF7"/>
<gene>
    <name evidence="10" type="ORF">ABW06_14355</name>
</gene>
<comment type="subcellular location">
    <subcellularLocation>
        <location evidence="1">Cell inner membrane</location>
        <topology evidence="1">Multi-pass membrane protein</topology>
    </subcellularLocation>
</comment>
<keyword evidence="4" id="KW-0997">Cell inner membrane</keyword>
<proteinExistence type="predicted"/>
<feature type="transmembrane region" description="Helical" evidence="8">
    <location>
        <begin position="290"/>
        <end position="312"/>
    </location>
</feature>
<keyword evidence="2" id="KW-0813">Transport</keyword>
<feature type="transmembrane region" description="Helical" evidence="8">
    <location>
        <begin position="79"/>
        <end position="98"/>
    </location>
</feature>
<evidence type="ECO:0000256" key="8">
    <source>
        <dbReference type="SAM" id="Phobius"/>
    </source>
</evidence>
<keyword evidence="6 8" id="KW-1133">Transmembrane helix</keyword>
<keyword evidence="7 8" id="KW-0472">Membrane</keyword>
<name>A0A0J5LWF7_PLUGE</name>
<dbReference type="PANTHER" id="PTHR23522">
    <property type="entry name" value="BLL5896 PROTEIN"/>
    <property type="match status" value="1"/>
</dbReference>
<sequence>MTLNIPLRNPCYRFASGYSFLFFISWSLWWSLYAIWLKGSLGLSGAALGTLYSVNQFTSMLFMVVYGVVQDRLGLNKRLIWGMGAILLLTGPFIIYLYEPLLKSHFTAGLLLGSVFFGLGYLAGNGLLDSFIEKMSRRWDFEYGTARAWGSFGYAIGALCAGVLFSINPHINFWLVSLFGALFMLINLHFRPDQATARCAEAAKVSRTDFAAVFKDANFWILVLFIIGSWSFYTIYDQQLFPVFYAGLFDSPALGARVYGYLNAFQVVLEALCMAVIPFLINRIGPKNGLLLSVAIMMLRIFSCAVFSDPWIISLVKLLHAIEVPLGVISVFKYAVANFDRRLSSTIYLVGFQIASSVGIVALSLPVGMLFDAAGYRTVFYVISGIVFLMLLFGAAFLSGRRDGAQPEAAEMGAVG</sequence>
<accession>A0A0J5LWF7</accession>
<feature type="transmembrane region" description="Helical" evidence="8">
    <location>
        <begin position="148"/>
        <end position="167"/>
    </location>
</feature>
<dbReference type="SUPFAM" id="SSF103473">
    <property type="entry name" value="MFS general substrate transporter"/>
    <property type="match status" value="1"/>
</dbReference>
<dbReference type="Gene3D" id="1.20.1250.20">
    <property type="entry name" value="MFS general substrate transporter like domains"/>
    <property type="match status" value="2"/>
</dbReference>
<dbReference type="NCBIfam" id="TIGR00882">
    <property type="entry name" value="2A0105"/>
    <property type="match status" value="1"/>
</dbReference>
<comment type="caution">
    <text evidence="10">The sequence shown here is derived from an EMBL/GenBank/DDBJ whole genome shotgun (WGS) entry which is preliminary data.</text>
</comment>
<dbReference type="GO" id="GO:0005886">
    <property type="term" value="C:plasma membrane"/>
    <property type="evidence" value="ECO:0007669"/>
    <property type="project" value="UniProtKB-SubCell"/>
</dbReference>
<dbReference type="Pfam" id="PF01306">
    <property type="entry name" value="LacY_symp"/>
    <property type="match status" value="1"/>
</dbReference>
<dbReference type="InterPro" id="IPR020846">
    <property type="entry name" value="MFS_dom"/>
</dbReference>
<evidence type="ECO:0000313" key="11">
    <source>
        <dbReference type="Proteomes" id="UP000036196"/>
    </source>
</evidence>
<feature type="transmembrane region" description="Helical" evidence="8">
    <location>
        <begin position="256"/>
        <end position="281"/>
    </location>
</feature>
<organism evidence="10 11">
    <name type="scientific">Pluralibacter gergoviae</name>
    <name type="common">Enterobacter gergoviae</name>
    <dbReference type="NCBI Taxonomy" id="61647"/>
    <lineage>
        <taxon>Bacteria</taxon>
        <taxon>Pseudomonadati</taxon>
        <taxon>Pseudomonadota</taxon>
        <taxon>Gammaproteobacteria</taxon>
        <taxon>Enterobacterales</taxon>
        <taxon>Enterobacteriaceae</taxon>
        <taxon>Pluralibacter</taxon>
    </lineage>
</organism>
<protein>
    <submittedName>
        <fullName evidence="10">MFS transporter</fullName>
    </submittedName>
</protein>
<dbReference type="PROSITE" id="PS50850">
    <property type="entry name" value="MFS"/>
    <property type="match status" value="1"/>
</dbReference>
<evidence type="ECO:0000256" key="1">
    <source>
        <dbReference type="ARBA" id="ARBA00004429"/>
    </source>
</evidence>
<keyword evidence="11" id="KW-1185">Reference proteome</keyword>
<feature type="transmembrane region" description="Helical" evidence="8">
    <location>
        <begin position="348"/>
        <end position="367"/>
    </location>
</feature>
<feature type="transmembrane region" description="Helical" evidence="8">
    <location>
        <begin position="42"/>
        <end position="67"/>
    </location>
</feature>
<evidence type="ECO:0000256" key="3">
    <source>
        <dbReference type="ARBA" id="ARBA00022475"/>
    </source>
</evidence>
<feature type="transmembrane region" description="Helical" evidence="8">
    <location>
        <begin position="12"/>
        <end position="36"/>
    </location>
</feature>
<dbReference type="GO" id="GO:0015528">
    <property type="term" value="F:lactose:proton symporter activity"/>
    <property type="evidence" value="ECO:0007669"/>
    <property type="project" value="TreeGrafter"/>
</dbReference>
<dbReference type="InterPro" id="IPR000576">
    <property type="entry name" value="LacY/RafB_perm_fam"/>
</dbReference>
<dbReference type="STRING" id="61647.LG71_00280"/>
<feature type="transmembrane region" description="Helical" evidence="8">
    <location>
        <begin position="379"/>
        <end position="398"/>
    </location>
</feature>
<evidence type="ECO:0000256" key="5">
    <source>
        <dbReference type="ARBA" id="ARBA00022692"/>
    </source>
</evidence>
<dbReference type="PANTHER" id="PTHR23522:SF10">
    <property type="entry name" value="3-PHENYLPROPIONIC ACID TRANSPORTER-RELATED"/>
    <property type="match status" value="1"/>
</dbReference>
<dbReference type="InterPro" id="IPR036259">
    <property type="entry name" value="MFS_trans_sf"/>
</dbReference>
<dbReference type="PATRIC" id="fig|61647.15.peg.1048"/>
<dbReference type="EMBL" id="LDZF01000014">
    <property type="protein sequence ID" value="KMK12892.1"/>
    <property type="molecule type" value="Genomic_DNA"/>
</dbReference>
<dbReference type="Proteomes" id="UP000036196">
    <property type="component" value="Unassembled WGS sequence"/>
</dbReference>
<evidence type="ECO:0000259" key="9">
    <source>
        <dbReference type="PROSITE" id="PS50850"/>
    </source>
</evidence>
<dbReference type="eggNOG" id="COG2223">
    <property type="taxonomic scope" value="Bacteria"/>
</dbReference>
<dbReference type="NCBIfam" id="NF007077">
    <property type="entry name" value="PRK09528.1"/>
    <property type="match status" value="1"/>
</dbReference>
<feature type="domain" description="Major facilitator superfamily (MFS) profile" evidence="9">
    <location>
        <begin position="11"/>
        <end position="402"/>
    </location>
</feature>